<evidence type="ECO:0000256" key="7">
    <source>
        <dbReference type="ARBA" id="ARBA00093797"/>
    </source>
</evidence>
<keyword evidence="8" id="KW-0969">Cilium</keyword>
<name>A0ABV2KTR2_9BACI</name>
<dbReference type="Pfam" id="PF05400">
    <property type="entry name" value="FliT"/>
    <property type="match status" value="1"/>
</dbReference>
<proteinExistence type="inferred from homology"/>
<gene>
    <name evidence="8" type="ORF">ABID56_001061</name>
</gene>
<dbReference type="InterPro" id="IPR008622">
    <property type="entry name" value="FliT"/>
</dbReference>
<keyword evidence="2" id="KW-0963">Cytoplasm</keyword>
<sequence length="116" mass="13599">MSAVKALYTLTKQMHDMFERANDYKREELIEQFNDFVAKRGQLIEKLGGELTDEEKRLAQETIKLDETLRKKAEQYMNGFQKDIASFKKQQAGNKKYINPYQSLRGKDGGFIDKRN</sequence>
<comment type="subcellular location">
    <subcellularLocation>
        <location evidence="1">Cytoplasm</location>
        <location evidence="1">Cytosol</location>
    </subcellularLocation>
</comment>
<evidence type="ECO:0000256" key="1">
    <source>
        <dbReference type="ARBA" id="ARBA00004514"/>
    </source>
</evidence>
<comment type="function">
    <text evidence="5">May act as an export chaperone for the filament capping protein FliD.</text>
</comment>
<evidence type="ECO:0000256" key="5">
    <source>
        <dbReference type="ARBA" id="ARBA00093765"/>
    </source>
</evidence>
<keyword evidence="3" id="KW-1005">Bacterial flagellum biogenesis</keyword>
<reference evidence="8 9" key="1">
    <citation type="submission" date="2024-06" db="EMBL/GenBank/DDBJ databases">
        <title>Genomic Encyclopedia of Type Strains, Phase IV (KMG-IV): sequencing the most valuable type-strain genomes for metagenomic binning, comparative biology and taxonomic classification.</title>
        <authorList>
            <person name="Goeker M."/>
        </authorList>
    </citation>
    <scope>NUCLEOTIDE SEQUENCE [LARGE SCALE GENOMIC DNA]</scope>
    <source>
        <strain evidence="8 9">DSM 23520</strain>
    </source>
</reference>
<dbReference type="EMBL" id="JBEPMX010000004">
    <property type="protein sequence ID" value="MET3682971.1"/>
    <property type="molecule type" value="Genomic_DNA"/>
</dbReference>
<keyword evidence="8" id="KW-0966">Cell projection</keyword>
<dbReference type="RefSeq" id="WP_354219568.1">
    <property type="nucleotide sequence ID" value="NZ_JBEPMX010000004.1"/>
</dbReference>
<keyword evidence="9" id="KW-1185">Reference proteome</keyword>
<evidence type="ECO:0000256" key="2">
    <source>
        <dbReference type="ARBA" id="ARBA00022490"/>
    </source>
</evidence>
<evidence type="ECO:0000313" key="8">
    <source>
        <dbReference type="EMBL" id="MET3682971.1"/>
    </source>
</evidence>
<evidence type="ECO:0000313" key="9">
    <source>
        <dbReference type="Proteomes" id="UP001549167"/>
    </source>
</evidence>
<dbReference type="Proteomes" id="UP001549167">
    <property type="component" value="Unassembled WGS sequence"/>
</dbReference>
<keyword evidence="4" id="KW-0143">Chaperone</keyword>
<organism evidence="8 9">
    <name type="scientific">Alkalibacillus flavidus</name>
    <dbReference type="NCBI Taxonomy" id="546021"/>
    <lineage>
        <taxon>Bacteria</taxon>
        <taxon>Bacillati</taxon>
        <taxon>Bacillota</taxon>
        <taxon>Bacilli</taxon>
        <taxon>Bacillales</taxon>
        <taxon>Bacillaceae</taxon>
        <taxon>Alkalibacillus</taxon>
    </lineage>
</organism>
<evidence type="ECO:0000256" key="4">
    <source>
        <dbReference type="ARBA" id="ARBA00023186"/>
    </source>
</evidence>
<protein>
    <recommendedName>
        <fullName evidence="7">Flagellar protein FliT</fullName>
    </recommendedName>
</protein>
<comment type="caution">
    <text evidence="8">The sequence shown here is derived from an EMBL/GenBank/DDBJ whole genome shotgun (WGS) entry which is preliminary data.</text>
</comment>
<comment type="similarity">
    <text evidence="6">Belongs to the bacillales FliT family.</text>
</comment>
<evidence type="ECO:0000256" key="3">
    <source>
        <dbReference type="ARBA" id="ARBA00022795"/>
    </source>
</evidence>
<accession>A0ABV2KTR2</accession>
<keyword evidence="8" id="KW-0282">Flagellum</keyword>
<evidence type="ECO:0000256" key="6">
    <source>
        <dbReference type="ARBA" id="ARBA00093785"/>
    </source>
</evidence>